<feature type="transmembrane region" description="Helical" evidence="8">
    <location>
        <begin position="285"/>
        <end position="302"/>
    </location>
</feature>
<dbReference type="PANTHER" id="PTHR24241:SF83">
    <property type="entry name" value="G-PROTEIN COUPLED RECEPTOR 150-RELATED"/>
    <property type="match status" value="1"/>
</dbReference>
<dbReference type="Proteomes" id="UP000694569">
    <property type="component" value="Unplaced"/>
</dbReference>
<proteinExistence type="inferred from homology"/>
<keyword evidence="2" id="KW-1003">Cell membrane</keyword>
<protein>
    <recommendedName>
        <fullName evidence="9">G-protein coupled receptors family 1 profile domain-containing protein</fullName>
    </recommendedName>
</protein>
<keyword evidence="7" id="KW-0297">G-protein coupled receptor</keyword>
<organism evidence="10 11">
    <name type="scientific">Leptobrachium leishanense</name>
    <name type="common">Leishan spiny toad</name>
    <dbReference type="NCBI Taxonomy" id="445787"/>
    <lineage>
        <taxon>Eukaryota</taxon>
        <taxon>Metazoa</taxon>
        <taxon>Chordata</taxon>
        <taxon>Craniata</taxon>
        <taxon>Vertebrata</taxon>
        <taxon>Euteleostomi</taxon>
        <taxon>Amphibia</taxon>
        <taxon>Batrachia</taxon>
        <taxon>Anura</taxon>
        <taxon>Pelobatoidea</taxon>
        <taxon>Megophryidae</taxon>
        <taxon>Leptobrachium</taxon>
    </lineage>
</organism>
<evidence type="ECO:0000259" key="9">
    <source>
        <dbReference type="PROSITE" id="PS50262"/>
    </source>
</evidence>
<sequence length="430" mass="48116">MEDFFYGTLFTFNNGTMTDSKNKTSIPTPRNISSDPDQVIRSPQYNRQLRIIVMTIIFAVAMVGNTAVLYKICSGKDKKRKINFLITHLALADLYVSLVTLLSQIIWELLEDEWLVGDVACRIFKVLQASGLIASSNIIAIVALERHNVIMNPLSTPLPTRCFAAVGWLLSLLLAVPQAYVFRLTSTEKGYRCQNIFGHLPRWHFQAYIIYSSVNVFFVPFCILTVAYSRILWVIWRKGMEAKNPKDQNGDSELQDSRSKVTKRPLRLVAINSCIPRAKVKTLKMTLVIIILFIVCGLPYFVVEMKVAFGTITSVDEQVMAVLGIFVVTNSAVNPYVYLFFKSSNVFLSRLEKKVCFVCCLKEYREINVPKELFPSCAPHLGGIPPAPPQPTWRHLPSCTVQCHSCLPSAPVTGKPAACEGSGSPSTMCL</sequence>
<dbReference type="InterPro" id="IPR017452">
    <property type="entry name" value="GPCR_Rhodpsn_7TM"/>
</dbReference>
<dbReference type="PROSITE" id="PS50262">
    <property type="entry name" value="G_PROTEIN_RECEP_F1_2"/>
    <property type="match status" value="1"/>
</dbReference>
<evidence type="ECO:0000256" key="1">
    <source>
        <dbReference type="ARBA" id="ARBA00004651"/>
    </source>
</evidence>
<feature type="transmembrane region" description="Helical" evidence="8">
    <location>
        <begin position="51"/>
        <end position="70"/>
    </location>
</feature>
<evidence type="ECO:0000313" key="11">
    <source>
        <dbReference type="Proteomes" id="UP000694569"/>
    </source>
</evidence>
<dbReference type="Gene3D" id="1.20.1070.10">
    <property type="entry name" value="Rhodopsin 7-helix transmembrane proteins"/>
    <property type="match status" value="1"/>
</dbReference>
<keyword evidence="4 8" id="KW-1133">Transmembrane helix</keyword>
<dbReference type="SUPFAM" id="SSF81321">
    <property type="entry name" value="Family A G protein-coupled receptor-like"/>
    <property type="match status" value="1"/>
</dbReference>
<keyword evidence="3 7" id="KW-0812">Transmembrane</keyword>
<dbReference type="GeneTree" id="ENSGT01130000278263"/>
<feature type="transmembrane region" description="Helical" evidence="8">
    <location>
        <begin position="126"/>
        <end position="144"/>
    </location>
</feature>
<dbReference type="Ensembl" id="ENSLLET00000007273.1">
    <property type="protein sequence ID" value="ENSLLEP00000006985.1"/>
    <property type="gene ID" value="ENSLLEG00000004420.1"/>
</dbReference>
<feature type="transmembrane region" description="Helical" evidence="8">
    <location>
        <begin position="165"/>
        <end position="182"/>
    </location>
</feature>
<accession>A0A8C5M5G0</accession>
<comment type="subcellular location">
    <subcellularLocation>
        <location evidence="1">Cell membrane</location>
        <topology evidence="1">Multi-pass membrane protein</topology>
    </subcellularLocation>
</comment>
<dbReference type="GO" id="GO:0032870">
    <property type="term" value="P:cellular response to hormone stimulus"/>
    <property type="evidence" value="ECO:0007669"/>
    <property type="project" value="TreeGrafter"/>
</dbReference>
<reference evidence="10" key="2">
    <citation type="submission" date="2025-09" db="UniProtKB">
        <authorList>
            <consortium name="Ensembl"/>
        </authorList>
    </citation>
    <scope>IDENTIFICATION</scope>
</reference>
<evidence type="ECO:0000256" key="2">
    <source>
        <dbReference type="ARBA" id="ARBA00022475"/>
    </source>
</evidence>
<dbReference type="GO" id="GO:0042277">
    <property type="term" value="F:peptide binding"/>
    <property type="evidence" value="ECO:0007669"/>
    <property type="project" value="TreeGrafter"/>
</dbReference>
<dbReference type="FunFam" id="1.20.1070.10:FF:000458">
    <property type="entry name" value="G protein-coupled receptor 150"/>
    <property type="match status" value="1"/>
</dbReference>
<dbReference type="Pfam" id="PF00001">
    <property type="entry name" value="7tm_1"/>
    <property type="match status" value="1"/>
</dbReference>
<keyword evidence="11" id="KW-1185">Reference proteome</keyword>
<feature type="transmembrane region" description="Helical" evidence="8">
    <location>
        <begin position="322"/>
        <end position="341"/>
    </location>
</feature>
<keyword evidence="5 8" id="KW-0472">Membrane</keyword>
<dbReference type="PANTHER" id="PTHR24241">
    <property type="entry name" value="NEUROPEPTIDE RECEPTOR-RELATED G-PROTEIN COUPLED RECEPTOR"/>
    <property type="match status" value="1"/>
</dbReference>
<dbReference type="AlphaFoldDB" id="A0A8C5M5G0"/>
<feature type="transmembrane region" description="Helical" evidence="8">
    <location>
        <begin position="82"/>
        <end position="106"/>
    </location>
</feature>
<reference evidence="10" key="1">
    <citation type="submission" date="2025-08" db="UniProtKB">
        <authorList>
            <consortium name="Ensembl"/>
        </authorList>
    </citation>
    <scope>IDENTIFICATION</scope>
</reference>
<dbReference type="OrthoDB" id="5987909at2759"/>
<dbReference type="InterPro" id="IPR000276">
    <property type="entry name" value="GPCR_Rhodpsn"/>
</dbReference>
<feature type="transmembrane region" description="Helical" evidence="8">
    <location>
        <begin position="208"/>
        <end position="236"/>
    </location>
</feature>
<keyword evidence="6 7" id="KW-0675">Receptor</keyword>
<evidence type="ECO:0000256" key="4">
    <source>
        <dbReference type="ARBA" id="ARBA00022989"/>
    </source>
</evidence>
<evidence type="ECO:0000256" key="7">
    <source>
        <dbReference type="RuleBase" id="RU000688"/>
    </source>
</evidence>
<name>A0A8C5M5G0_9ANUR</name>
<evidence type="ECO:0000313" key="10">
    <source>
        <dbReference type="Ensembl" id="ENSLLEP00000006985.1"/>
    </source>
</evidence>
<dbReference type="GO" id="GO:0005886">
    <property type="term" value="C:plasma membrane"/>
    <property type="evidence" value="ECO:0007669"/>
    <property type="project" value="UniProtKB-SubCell"/>
</dbReference>
<dbReference type="GO" id="GO:0004930">
    <property type="term" value="F:G protein-coupled receptor activity"/>
    <property type="evidence" value="ECO:0007669"/>
    <property type="project" value="UniProtKB-KW"/>
</dbReference>
<feature type="domain" description="G-protein coupled receptors family 1 profile" evidence="9">
    <location>
        <begin position="64"/>
        <end position="338"/>
    </location>
</feature>
<dbReference type="PROSITE" id="PS00237">
    <property type="entry name" value="G_PROTEIN_RECEP_F1_1"/>
    <property type="match status" value="1"/>
</dbReference>
<keyword evidence="7" id="KW-0807">Transducer</keyword>
<evidence type="ECO:0000256" key="5">
    <source>
        <dbReference type="ARBA" id="ARBA00023136"/>
    </source>
</evidence>
<comment type="similarity">
    <text evidence="7">Belongs to the G-protein coupled receptor 1 family.</text>
</comment>
<dbReference type="PRINTS" id="PR00237">
    <property type="entry name" value="GPCRRHODOPSN"/>
</dbReference>
<evidence type="ECO:0000256" key="6">
    <source>
        <dbReference type="ARBA" id="ARBA00023170"/>
    </source>
</evidence>
<evidence type="ECO:0000256" key="3">
    <source>
        <dbReference type="ARBA" id="ARBA00022692"/>
    </source>
</evidence>
<evidence type="ECO:0000256" key="8">
    <source>
        <dbReference type="SAM" id="Phobius"/>
    </source>
</evidence>